<accession>A0A7W3SSW0</accession>
<dbReference type="Pfam" id="PF22882">
    <property type="entry name" value="GT-D-like"/>
    <property type="match status" value="1"/>
</dbReference>
<dbReference type="EMBL" id="JACJIP010000011">
    <property type="protein sequence ID" value="MBA9085616.1"/>
    <property type="molecule type" value="Genomic_DNA"/>
</dbReference>
<name>A0A7W3SSW0_9BACL</name>
<sequence>MMPYFNKLFVSVKTSIASQFTVHSEEYFMNHPEAAVANAGHKRGVKHRGVRFPNIEIRDAAVEAVKKADIIGYCLSVHNMDLVSLLKSCLKKII</sequence>
<comment type="caution">
    <text evidence="2">The sequence shown here is derived from an EMBL/GenBank/DDBJ whole genome shotgun (WGS) entry which is preliminary data.</text>
</comment>
<dbReference type="AlphaFoldDB" id="A0A7W3SSW0"/>
<feature type="domain" description="GT-D fold-like" evidence="1">
    <location>
        <begin position="19"/>
        <end position="91"/>
    </location>
</feature>
<keyword evidence="2" id="KW-0808">Transferase</keyword>
<reference evidence="2 3" key="1">
    <citation type="submission" date="2020-08" db="EMBL/GenBank/DDBJ databases">
        <title>Genomic Encyclopedia of Type Strains, Phase III (KMG-III): the genomes of soil and plant-associated and newly described type strains.</title>
        <authorList>
            <person name="Whitman W."/>
        </authorList>
    </citation>
    <scope>NUCLEOTIDE SEQUENCE [LARGE SCALE GENOMIC DNA]</scope>
    <source>
        <strain evidence="2 3">CECT 8693</strain>
    </source>
</reference>
<gene>
    <name evidence="2" type="ORF">FHR92_002083</name>
</gene>
<proteinExistence type="predicted"/>
<organism evidence="2 3">
    <name type="scientific">Fontibacillus solani</name>
    <dbReference type="NCBI Taxonomy" id="1572857"/>
    <lineage>
        <taxon>Bacteria</taxon>
        <taxon>Bacillati</taxon>
        <taxon>Bacillota</taxon>
        <taxon>Bacilli</taxon>
        <taxon>Bacillales</taxon>
        <taxon>Paenibacillaceae</taxon>
        <taxon>Fontibacillus</taxon>
    </lineage>
</organism>
<dbReference type="Proteomes" id="UP000567067">
    <property type="component" value="Unassembled WGS sequence"/>
</dbReference>
<evidence type="ECO:0000313" key="2">
    <source>
        <dbReference type="EMBL" id="MBA9085616.1"/>
    </source>
</evidence>
<keyword evidence="3" id="KW-1185">Reference proteome</keyword>
<evidence type="ECO:0000259" key="1">
    <source>
        <dbReference type="Pfam" id="PF22882"/>
    </source>
</evidence>
<dbReference type="GO" id="GO:0016740">
    <property type="term" value="F:transferase activity"/>
    <property type="evidence" value="ECO:0007669"/>
    <property type="project" value="UniProtKB-KW"/>
</dbReference>
<evidence type="ECO:0000313" key="3">
    <source>
        <dbReference type="Proteomes" id="UP000567067"/>
    </source>
</evidence>
<protein>
    <submittedName>
        <fullName evidence="2">2-phospho-L-lactate transferase/gluconeogenesis factor (CofD/UPF0052 family)</fullName>
    </submittedName>
</protein>
<dbReference type="InterPro" id="IPR055171">
    <property type="entry name" value="GT-D-like"/>
</dbReference>